<dbReference type="eggNOG" id="ENOG502SZR3">
    <property type="taxonomic scope" value="Eukaryota"/>
</dbReference>
<dbReference type="AlphaFoldDB" id="V4TYT8"/>
<reference evidence="1 2" key="1">
    <citation type="submission" date="2013-10" db="EMBL/GenBank/DDBJ databases">
        <authorList>
            <consortium name="International Citrus Genome Consortium"/>
            <person name="Jenkins J."/>
            <person name="Schmutz J."/>
            <person name="Prochnik S."/>
            <person name="Rokhsar D."/>
            <person name="Gmitter F."/>
            <person name="Ollitrault P."/>
            <person name="Machado M."/>
            <person name="Talon M."/>
            <person name="Wincker P."/>
            <person name="Jaillon O."/>
            <person name="Morgante M."/>
        </authorList>
    </citation>
    <scope>NUCLEOTIDE SEQUENCE</scope>
    <source>
        <strain evidence="2">cv. Clemenules</strain>
    </source>
</reference>
<dbReference type="Proteomes" id="UP000030687">
    <property type="component" value="Unassembled WGS sequence"/>
</dbReference>
<proteinExistence type="predicted"/>
<accession>V4TYT8</accession>
<organism evidence="1 2">
    <name type="scientific">Citrus clementina</name>
    <name type="common">Clementine</name>
    <name type="synonym">Citrus deliciosa x Citrus sinensis</name>
    <dbReference type="NCBI Taxonomy" id="85681"/>
    <lineage>
        <taxon>Eukaryota</taxon>
        <taxon>Viridiplantae</taxon>
        <taxon>Streptophyta</taxon>
        <taxon>Embryophyta</taxon>
        <taxon>Tracheophyta</taxon>
        <taxon>Spermatophyta</taxon>
        <taxon>Magnoliopsida</taxon>
        <taxon>eudicotyledons</taxon>
        <taxon>Gunneridae</taxon>
        <taxon>Pentapetalae</taxon>
        <taxon>rosids</taxon>
        <taxon>malvids</taxon>
        <taxon>Sapindales</taxon>
        <taxon>Rutaceae</taxon>
        <taxon>Aurantioideae</taxon>
        <taxon>Citrus</taxon>
    </lineage>
</organism>
<protein>
    <submittedName>
        <fullName evidence="1">Uncharacterized protein</fullName>
    </submittedName>
</protein>
<evidence type="ECO:0000313" key="2">
    <source>
        <dbReference type="Proteomes" id="UP000030687"/>
    </source>
</evidence>
<name>V4TYT8_CITCL</name>
<evidence type="ECO:0000313" key="1">
    <source>
        <dbReference type="EMBL" id="ESR58767.1"/>
    </source>
</evidence>
<dbReference type="InParanoid" id="V4TYT8"/>
<dbReference type="KEGG" id="cic:CICLE_v10004111mg"/>
<dbReference type="Gramene" id="ESR58767">
    <property type="protein sequence ID" value="ESR58767"/>
    <property type="gene ID" value="CICLE_v10004111mg"/>
</dbReference>
<sequence>MGSVLQVNPTTPESATRKLCYKLPPFLSGIGTKKNGWDNKHPSRSYCGYPYNHRRLLK</sequence>
<keyword evidence="2" id="KW-1185">Reference proteome</keyword>
<gene>
    <name evidence="1" type="ORF">CICLE_v10004111mg</name>
</gene>
<dbReference type="EMBL" id="KI536643">
    <property type="protein sequence ID" value="ESR58767.1"/>
    <property type="molecule type" value="Genomic_DNA"/>
</dbReference>